<evidence type="ECO:0000256" key="1">
    <source>
        <dbReference type="ARBA" id="ARBA00022553"/>
    </source>
</evidence>
<keyword evidence="1" id="KW-0597">Phosphoprotein</keyword>
<organism evidence="3 4">
    <name type="scientific">Gandjariella thermophila</name>
    <dbReference type="NCBI Taxonomy" id="1931992"/>
    <lineage>
        <taxon>Bacteria</taxon>
        <taxon>Bacillati</taxon>
        <taxon>Actinomycetota</taxon>
        <taxon>Actinomycetes</taxon>
        <taxon>Pseudonocardiales</taxon>
        <taxon>Pseudonocardiaceae</taxon>
        <taxon>Gandjariella</taxon>
    </lineage>
</organism>
<dbReference type="Pfam" id="PF01740">
    <property type="entry name" value="STAS"/>
    <property type="match status" value="1"/>
</dbReference>
<dbReference type="PANTHER" id="PTHR33745">
    <property type="entry name" value="RSBT ANTAGONIST PROTEIN RSBS-RELATED"/>
    <property type="match status" value="1"/>
</dbReference>
<dbReference type="EMBL" id="BJFL01000001">
    <property type="protein sequence ID" value="GDY28669.1"/>
    <property type="molecule type" value="Genomic_DNA"/>
</dbReference>
<accession>A0A4D4J218</accession>
<dbReference type="RefSeq" id="WP_225978016.1">
    <property type="nucleotide sequence ID" value="NZ_BJFL01000001.1"/>
</dbReference>
<dbReference type="AlphaFoldDB" id="A0A4D4J218"/>
<gene>
    <name evidence="3" type="ORF">GTS_03020</name>
</gene>
<evidence type="ECO:0000259" key="2">
    <source>
        <dbReference type="PROSITE" id="PS50801"/>
    </source>
</evidence>
<dbReference type="PANTHER" id="PTHR33745:SF3">
    <property type="entry name" value="RSBT CO-ANTAGONIST PROTEIN RSBRC"/>
    <property type="match status" value="1"/>
</dbReference>
<dbReference type="SUPFAM" id="SSF52091">
    <property type="entry name" value="SpoIIaa-like"/>
    <property type="match status" value="1"/>
</dbReference>
<dbReference type="InterPro" id="IPR051932">
    <property type="entry name" value="Bact_StressResp_Reg"/>
</dbReference>
<dbReference type="CDD" id="cd07041">
    <property type="entry name" value="STAS_RsbR_RsbS_like"/>
    <property type="match status" value="1"/>
</dbReference>
<sequence>MQDINVSVAEFLDHHGDEIVDAWQRRTFFAGRTGGDCRAVLNGVAEVVLAGRPEDPTAAGFDAIRDLLGEIAMDRIRRGETAAQTAVTLHDLKPPVVELWTSSRDGDDALPGALRLSTALDTLRLVAMELVGGESADLVEERQQLLELSTPVIRMWDGILAVPLIGTLDSARTQATMEGLLQAIVDQQARVAILDITGVSTVDTAVAQHLLRTVMAARLMGAKCVISGIRPQIAQTMVQLGIDLGDVTTRATLADALAYGLRQIGLVVAAADNH</sequence>
<feature type="domain" description="STAS" evidence="2">
    <location>
        <begin position="149"/>
        <end position="260"/>
    </location>
</feature>
<evidence type="ECO:0000313" key="4">
    <source>
        <dbReference type="Proteomes" id="UP000298860"/>
    </source>
</evidence>
<name>A0A4D4J218_9PSEU</name>
<reference evidence="4" key="1">
    <citation type="submission" date="2019-04" db="EMBL/GenBank/DDBJ databases">
        <title>Draft genome sequence of Pseudonocardiaceae bacterium SL3-2-4.</title>
        <authorList>
            <person name="Ningsih F."/>
            <person name="Yokota A."/>
            <person name="Sakai Y."/>
            <person name="Nanatani K."/>
            <person name="Yabe S."/>
            <person name="Oetari A."/>
            <person name="Sjamsuridzal W."/>
        </authorList>
    </citation>
    <scope>NUCLEOTIDE SEQUENCE [LARGE SCALE GENOMIC DNA]</scope>
    <source>
        <strain evidence="4">SL3-2-4</strain>
    </source>
</reference>
<proteinExistence type="predicted"/>
<keyword evidence="4" id="KW-1185">Reference proteome</keyword>
<comment type="caution">
    <text evidence="3">The sequence shown here is derived from an EMBL/GenBank/DDBJ whole genome shotgun (WGS) entry which is preliminary data.</text>
</comment>
<dbReference type="InterPro" id="IPR002645">
    <property type="entry name" value="STAS_dom"/>
</dbReference>
<dbReference type="InterPro" id="IPR036513">
    <property type="entry name" value="STAS_dom_sf"/>
</dbReference>
<evidence type="ECO:0000313" key="3">
    <source>
        <dbReference type="EMBL" id="GDY28669.1"/>
    </source>
</evidence>
<dbReference type="Proteomes" id="UP000298860">
    <property type="component" value="Unassembled WGS sequence"/>
</dbReference>
<dbReference type="Gene3D" id="3.30.750.24">
    <property type="entry name" value="STAS domain"/>
    <property type="match status" value="1"/>
</dbReference>
<protein>
    <recommendedName>
        <fullName evidence="2">STAS domain-containing protein</fullName>
    </recommendedName>
</protein>
<dbReference type="PROSITE" id="PS50801">
    <property type="entry name" value="STAS"/>
    <property type="match status" value="1"/>
</dbReference>